<evidence type="ECO:0008006" key="3">
    <source>
        <dbReference type="Google" id="ProtNLM"/>
    </source>
</evidence>
<sequence length="166" mass="19156">MKQEEGEALQDFVKRFTIAALKMAFATLELLVSAMAKGLANKYINLNEIRKMKRLEIAKHEPKPYEKGQSVPFNQRSEQFMPLKVSQTEAPYVVQSNNLLRWPRRAASGPSNPPSNKFYKFHDEYGHTIDECTHLRNELERLVKLGYLKELVSLVILAWKALHISN</sequence>
<organism evidence="1 2">
    <name type="scientific">Handroanthus impetiginosus</name>
    <dbReference type="NCBI Taxonomy" id="429701"/>
    <lineage>
        <taxon>Eukaryota</taxon>
        <taxon>Viridiplantae</taxon>
        <taxon>Streptophyta</taxon>
        <taxon>Embryophyta</taxon>
        <taxon>Tracheophyta</taxon>
        <taxon>Spermatophyta</taxon>
        <taxon>Magnoliopsida</taxon>
        <taxon>eudicotyledons</taxon>
        <taxon>Gunneridae</taxon>
        <taxon>Pentapetalae</taxon>
        <taxon>asterids</taxon>
        <taxon>lamiids</taxon>
        <taxon>Lamiales</taxon>
        <taxon>Bignoniaceae</taxon>
        <taxon>Crescentiina</taxon>
        <taxon>Tabebuia alliance</taxon>
        <taxon>Handroanthus</taxon>
    </lineage>
</organism>
<reference evidence="2" key="1">
    <citation type="journal article" date="2018" name="Gigascience">
        <title>Genome assembly of the Pink Ipe (Handroanthus impetiginosus, Bignoniaceae), a highly valued, ecologically keystone Neotropical timber forest tree.</title>
        <authorList>
            <person name="Silva-Junior O.B."/>
            <person name="Grattapaglia D."/>
            <person name="Novaes E."/>
            <person name="Collevatti R.G."/>
        </authorList>
    </citation>
    <scope>NUCLEOTIDE SEQUENCE [LARGE SCALE GENOMIC DNA]</scope>
    <source>
        <strain evidence="2">cv. UFG-1</strain>
    </source>
</reference>
<accession>A0A2G9I5Q2</accession>
<comment type="caution">
    <text evidence="1">The sequence shown here is derived from an EMBL/GenBank/DDBJ whole genome shotgun (WGS) entry which is preliminary data.</text>
</comment>
<evidence type="ECO:0000313" key="1">
    <source>
        <dbReference type="EMBL" id="PIN25092.1"/>
    </source>
</evidence>
<name>A0A2G9I5Q2_9LAMI</name>
<gene>
    <name evidence="1" type="ORF">CDL12_02167</name>
</gene>
<keyword evidence="2" id="KW-1185">Reference proteome</keyword>
<dbReference type="AlphaFoldDB" id="A0A2G9I5Q2"/>
<evidence type="ECO:0000313" key="2">
    <source>
        <dbReference type="Proteomes" id="UP000231279"/>
    </source>
</evidence>
<protein>
    <recommendedName>
        <fullName evidence="3">Retrotransposon gag domain-containing protein</fullName>
    </recommendedName>
</protein>
<dbReference type="Proteomes" id="UP000231279">
    <property type="component" value="Unassembled WGS sequence"/>
</dbReference>
<dbReference type="OrthoDB" id="1740536at2759"/>
<proteinExistence type="predicted"/>
<dbReference type="EMBL" id="NKXS01000311">
    <property type="protein sequence ID" value="PIN25092.1"/>
    <property type="molecule type" value="Genomic_DNA"/>
</dbReference>